<dbReference type="EMBL" id="JAQOWY010000185">
    <property type="protein sequence ID" value="KAK1847966.1"/>
    <property type="molecule type" value="Genomic_DNA"/>
</dbReference>
<dbReference type="Proteomes" id="UP001243330">
    <property type="component" value="Unassembled WGS sequence"/>
</dbReference>
<sequence length="864" mass="96185">MGSQPQQRLYILDTDLSHPHQNTRAGRILSCLPDGSDLRTIIDNIDTLPDGIAIDHANGHMYWTNMGSSFKSNSGSIERANLDGSDRRVVVPVGTSGVFTPKQITIAKRSQKLYWCDREGMKVMRANLDGSEVEILISTGNTEADMLDQSRWCVGIAVDEQRGLFYWTQKGPSKGNQGRILRAPIEPASGASDLVRDIEVVFEKLPEPIDLELDEEISMLYWTDRGDPPTGNSLNRANVELGGKIEILAIRLHETIGLALDKNASVVYVTDLSGGIYAIDINKKEKAIVAAGLRSTYHQYKQDTDVVASWLASSAIQSGYSGPLNGSANSPATKKLKGRARMEAKKKLAKAAAASASSKRKHVIAIKDFVPLAEHVADKVASAALAVPEFFSAALNRVIESRRRFSAILQRFRSFQDVAGDSQHAYFISVLEKVRETFKSHIGSFDTSGLRSALPTDDVKNDDKHNARLRTGNMFESLSVYEPSDEFLSAPDAVLPSLDDVQYAAEEEDIQTESLFILSTLLADFFKLREEVFGLWQQYQAGSRDLAAVAVATNTAIKLAHSMEDEVSTQLKRLGGVEELIPMGLSDTCPSYNGKFGWYRDDRKAEDDRERWQEDKAALLELFADMHVIVTTLKGIQVQDEFVKGFKQMMQTKKIPDVWLAFGAQIYLDILKSLGSEVRRGEEDLKRITNSIGDVVREAPELKRSRHFKEAIDDLLMSVDQWGSDKDIFNIIRQVGGLPTRPSNFLSHNPMFCGLHVHDIRTAFHRLGIEFASKGNLMHAVQLYQALRQEGILEEQEKRADLEFIMKIQGNSAFFVGNPPTSLEAYSKNFALTKGISATHWLPNHSTKNKKIPMSRAGIRTINY</sequence>
<name>A0AAD9EKI4_9PEZI</name>
<dbReference type="SUPFAM" id="SSF63829">
    <property type="entry name" value="Calcium-dependent phosphotriesterase"/>
    <property type="match status" value="1"/>
</dbReference>
<dbReference type="InterPro" id="IPR011042">
    <property type="entry name" value="6-blade_b-propeller_TolB-like"/>
</dbReference>
<dbReference type="InterPro" id="IPR000033">
    <property type="entry name" value="LDLR_classB_rpt"/>
</dbReference>
<dbReference type="SMART" id="SM00135">
    <property type="entry name" value="LY"/>
    <property type="match status" value="4"/>
</dbReference>
<dbReference type="AlphaFoldDB" id="A0AAD9EKI4"/>
<accession>A0AAD9EKI4</accession>
<reference evidence="2" key="1">
    <citation type="submission" date="2023-01" db="EMBL/GenBank/DDBJ databases">
        <title>Colletotrichum chrysophilum M932 genome sequence.</title>
        <authorList>
            <person name="Baroncelli R."/>
        </authorList>
    </citation>
    <scope>NUCLEOTIDE SEQUENCE</scope>
    <source>
        <strain evidence="2">M932</strain>
    </source>
</reference>
<dbReference type="PANTHER" id="PTHR38795:SF1">
    <property type="entry name" value="DUF6604 DOMAIN-CONTAINING PROTEIN"/>
    <property type="match status" value="1"/>
</dbReference>
<gene>
    <name evidence="2" type="ORF">CCHR01_09400</name>
</gene>
<dbReference type="Gene3D" id="2.120.10.30">
    <property type="entry name" value="TolB, C-terminal domain"/>
    <property type="match status" value="2"/>
</dbReference>
<proteinExistence type="predicted"/>
<feature type="domain" description="DUF6604" evidence="1">
    <location>
        <begin position="298"/>
        <end position="568"/>
    </location>
</feature>
<keyword evidence="3" id="KW-1185">Reference proteome</keyword>
<protein>
    <recommendedName>
        <fullName evidence="1">DUF6604 domain-containing protein</fullName>
    </recommendedName>
</protein>
<dbReference type="Pfam" id="PF20253">
    <property type="entry name" value="DUF6604"/>
    <property type="match status" value="1"/>
</dbReference>
<comment type="caution">
    <text evidence="2">The sequence shown here is derived from an EMBL/GenBank/DDBJ whole genome shotgun (WGS) entry which is preliminary data.</text>
</comment>
<organism evidence="2 3">
    <name type="scientific">Colletotrichum chrysophilum</name>
    <dbReference type="NCBI Taxonomy" id="1836956"/>
    <lineage>
        <taxon>Eukaryota</taxon>
        <taxon>Fungi</taxon>
        <taxon>Dikarya</taxon>
        <taxon>Ascomycota</taxon>
        <taxon>Pezizomycotina</taxon>
        <taxon>Sordariomycetes</taxon>
        <taxon>Hypocreomycetidae</taxon>
        <taxon>Glomerellales</taxon>
        <taxon>Glomerellaceae</taxon>
        <taxon>Colletotrichum</taxon>
        <taxon>Colletotrichum gloeosporioides species complex</taxon>
    </lineage>
</organism>
<dbReference type="InterPro" id="IPR046539">
    <property type="entry name" value="DUF6604"/>
</dbReference>
<dbReference type="PANTHER" id="PTHR38795">
    <property type="entry name" value="DUF6604 DOMAIN-CONTAINING PROTEIN"/>
    <property type="match status" value="1"/>
</dbReference>
<evidence type="ECO:0000313" key="2">
    <source>
        <dbReference type="EMBL" id="KAK1847966.1"/>
    </source>
</evidence>
<evidence type="ECO:0000313" key="3">
    <source>
        <dbReference type="Proteomes" id="UP001243330"/>
    </source>
</evidence>
<evidence type="ECO:0000259" key="1">
    <source>
        <dbReference type="Pfam" id="PF20253"/>
    </source>
</evidence>